<protein>
    <submittedName>
        <fullName evidence="4">Involucrin-like</fullName>
    </submittedName>
</protein>
<sequence>MAEHKTSRRALRSKRTAPLTPVEAALPRSEASPESSEPSVHMLGQPGQSEESTQANLHAGDQAGGHAGNQVSGQASTHAGAHSSAHTGSQAGTRDKTNLNRQSSKHTRSQATSRTHSHTGSGSSSHKGSVNSSALSKIRVAEREKELALARQHLQWEQSVCRKTEELEEQLLSAQRARGELALRERELEIRRRRELEEEELQLARERLQAEQEEQRILKVKERLARQFELEKRCKDAELNLAQARKVHFLPSNWHFTRHRAF</sequence>
<evidence type="ECO:0000313" key="3">
    <source>
        <dbReference type="Proteomes" id="UP000694845"/>
    </source>
</evidence>
<feature type="compositionally biased region" description="Polar residues" evidence="2">
    <location>
        <begin position="46"/>
        <end position="56"/>
    </location>
</feature>
<feature type="compositionally biased region" description="Low complexity" evidence="2">
    <location>
        <begin position="23"/>
        <end position="39"/>
    </location>
</feature>
<dbReference type="AlphaFoldDB" id="A0A8B8A2P2"/>
<feature type="compositionally biased region" description="Low complexity" evidence="2">
    <location>
        <begin position="72"/>
        <end position="92"/>
    </location>
</feature>
<dbReference type="Proteomes" id="UP000694845">
    <property type="component" value="Unplaced"/>
</dbReference>
<feature type="compositionally biased region" description="Basic residues" evidence="2">
    <location>
        <begin position="1"/>
        <end position="15"/>
    </location>
</feature>
<dbReference type="GeneID" id="110991096"/>
<proteinExistence type="predicted"/>
<name>A0A8B8A2P2_ACAPL</name>
<gene>
    <name evidence="4" type="primary">LOC110991096</name>
</gene>
<dbReference type="KEGG" id="aplc:110991096"/>
<keyword evidence="1" id="KW-0175">Coiled coil</keyword>
<feature type="compositionally biased region" description="Low complexity" evidence="2">
    <location>
        <begin position="112"/>
        <end position="133"/>
    </location>
</feature>
<evidence type="ECO:0000313" key="4">
    <source>
        <dbReference type="RefSeq" id="XP_022111954.1"/>
    </source>
</evidence>
<feature type="coiled-coil region" evidence="1">
    <location>
        <begin position="186"/>
        <end position="247"/>
    </location>
</feature>
<reference evidence="4" key="1">
    <citation type="submission" date="2025-08" db="UniProtKB">
        <authorList>
            <consortium name="RefSeq"/>
        </authorList>
    </citation>
    <scope>IDENTIFICATION</scope>
</reference>
<evidence type="ECO:0000256" key="1">
    <source>
        <dbReference type="SAM" id="Coils"/>
    </source>
</evidence>
<keyword evidence="3" id="KW-1185">Reference proteome</keyword>
<accession>A0A8B8A2P2</accession>
<dbReference type="RefSeq" id="XP_022111954.1">
    <property type="nucleotide sequence ID" value="XM_022256262.1"/>
</dbReference>
<feature type="region of interest" description="Disordered" evidence="2">
    <location>
        <begin position="1"/>
        <end position="136"/>
    </location>
</feature>
<evidence type="ECO:0000256" key="2">
    <source>
        <dbReference type="SAM" id="MobiDB-lite"/>
    </source>
</evidence>
<organism evidence="3 4">
    <name type="scientific">Acanthaster planci</name>
    <name type="common">Crown-of-thorns starfish</name>
    <dbReference type="NCBI Taxonomy" id="133434"/>
    <lineage>
        <taxon>Eukaryota</taxon>
        <taxon>Metazoa</taxon>
        <taxon>Echinodermata</taxon>
        <taxon>Eleutherozoa</taxon>
        <taxon>Asterozoa</taxon>
        <taxon>Asteroidea</taxon>
        <taxon>Valvatacea</taxon>
        <taxon>Valvatida</taxon>
        <taxon>Acanthasteridae</taxon>
        <taxon>Acanthaster</taxon>
    </lineage>
</organism>